<comment type="caution">
    <text evidence="1">The sequence shown here is derived from an EMBL/GenBank/DDBJ whole genome shotgun (WGS) entry which is preliminary data.</text>
</comment>
<dbReference type="SUPFAM" id="SSF47391">
    <property type="entry name" value="Dimerization-anchoring domain of cAMP-dependent PK regulatory subunit"/>
    <property type="match status" value="1"/>
</dbReference>
<evidence type="ECO:0000313" key="2">
    <source>
        <dbReference type="Proteomes" id="UP001165060"/>
    </source>
</evidence>
<keyword evidence="2" id="KW-1185">Reference proteome</keyword>
<reference evidence="1 2" key="1">
    <citation type="journal article" date="2023" name="Commun. Biol.">
        <title>Genome analysis of Parmales, the sister group of diatoms, reveals the evolutionary specialization of diatoms from phago-mixotrophs to photoautotrophs.</title>
        <authorList>
            <person name="Ban H."/>
            <person name="Sato S."/>
            <person name="Yoshikawa S."/>
            <person name="Yamada K."/>
            <person name="Nakamura Y."/>
            <person name="Ichinomiya M."/>
            <person name="Sato N."/>
            <person name="Blanc-Mathieu R."/>
            <person name="Endo H."/>
            <person name="Kuwata A."/>
            <person name="Ogata H."/>
        </authorList>
    </citation>
    <scope>NUCLEOTIDE SEQUENCE [LARGE SCALE GENOMIC DNA]</scope>
</reference>
<dbReference type="Proteomes" id="UP001165060">
    <property type="component" value="Unassembled WGS sequence"/>
</dbReference>
<evidence type="ECO:0000313" key="1">
    <source>
        <dbReference type="EMBL" id="GMI27085.1"/>
    </source>
</evidence>
<accession>A0ABQ6MJL3</accession>
<name>A0ABQ6MJL3_9STRA</name>
<gene>
    <name evidence="1" type="ORF">TeGR_g2515</name>
</gene>
<dbReference type="EMBL" id="BRYB01000293">
    <property type="protein sequence ID" value="GMI27085.1"/>
    <property type="molecule type" value="Genomic_DNA"/>
</dbReference>
<sequence length="76" mass="8576">MSSSMMFPNSVFMPGDPEGKTMDAAVDYAKSAEVSDFLQHYLKKVILEKPDDPIAFLLEQIESDPWVAPKPEEKKE</sequence>
<organism evidence="1 2">
    <name type="scientific">Tetraparma gracilis</name>
    <dbReference type="NCBI Taxonomy" id="2962635"/>
    <lineage>
        <taxon>Eukaryota</taxon>
        <taxon>Sar</taxon>
        <taxon>Stramenopiles</taxon>
        <taxon>Ochrophyta</taxon>
        <taxon>Bolidophyceae</taxon>
        <taxon>Parmales</taxon>
        <taxon>Triparmaceae</taxon>
        <taxon>Tetraparma</taxon>
    </lineage>
</organism>
<protein>
    <submittedName>
        <fullName evidence="1">Uncharacterized protein</fullName>
    </submittedName>
</protein>
<proteinExistence type="predicted"/>